<evidence type="ECO:0000256" key="9">
    <source>
        <dbReference type="ARBA" id="ARBA00023136"/>
    </source>
</evidence>
<dbReference type="InterPro" id="IPR042406">
    <property type="entry name" value="VKORC1/VKORC1L1"/>
</dbReference>
<dbReference type="CDD" id="cd12917">
    <property type="entry name" value="VKOR_euk"/>
    <property type="match status" value="1"/>
</dbReference>
<organism evidence="14 15">
    <name type="scientific">Brassicogethes aeneus</name>
    <name type="common">Rape pollen beetle</name>
    <name type="synonym">Meligethes aeneus</name>
    <dbReference type="NCBI Taxonomy" id="1431903"/>
    <lineage>
        <taxon>Eukaryota</taxon>
        <taxon>Metazoa</taxon>
        <taxon>Ecdysozoa</taxon>
        <taxon>Arthropoda</taxon>
        <taxon>Hexapoda</taxon>
        <taxon>Insecta</taxon>
        <taxon>Pterygota</taxon>
        <taxon>Neoptera</taxon>
        <taxon>Endopterygota</taxon>
        <taxon>Coleoptera</taxon>
        <taxon>Polyphaga</taxon>
        <taxon>Cucujiformia</taxon>
        <taxon>Nitidulidae</taxon>
        <taxon>Meligethinae</taxon>
        <taxon>Brassicogethes</taxon>
    </lineage>
</organism>
<name>A0A9P0BJX2_BRAAE</name>
<evidence type="ECO:0000259" key="13">
    <source>
        <dbReference type="SMART" id="SM00756"/>
    </source>
</evidence>
<dbReference type="SMART" id="SM00756">
    <property type="entry name" value="VKc"/>
    <property type="match status" value="1"/>
</dbReference>
<dbReference type="InterPro" id="IPR038354">
    <property type="entry name" value="VKOR_sf"/>
</dbReference>
<keyword evidence="11" id="KW-0676">Redox-active center</keyword>
<evidence type="ECO:0000256" key="10">
    <source>
        <dbReference type="ARBA" id="ARBA00023157"/>
    </source>
</evidence>
<dbReference type="Gene3D" id="1.20.1440.130">
    <property type="entry name" value="VKOR domain"/>
    <property type="match status" value="1"/>
</dbReference>
<evidence type="ECO:0000256" key="11">
    <source>
        <dbReference type="ARBA" id="ARBA00023284"/>
    </source>
</evidence>
<dbReference type="GO" id="GO:0048038">
    <property type="term" value="F:quinone binding"/>
    <property type="evidence" value="ECO:0007669"/>
    <property type="project" value="UniProtKB-KW"/>
</dbReference>
<dbReference type="AlphaFoldDB" id="A0A9P0BJX2"/>
<evidence type="ECO:0000313" key="15">
    <source>
        <dbReference type="Proteomes" id="UP001154078"/>
    </source>
</evidence>
<keyword evidence="4 12" id="KW-0812">Transmembrane</keyword>
<evidence type="ECO:0000256" key="2">
    <source>
        <dbReference type="ARBA" id="ARBA00006214"/>
    </source>
</evidence>
<evidence type="ECO:0000313" key="14">
    <source>
        <dbReference type="EMBL" id="CAH0564774.1"/>
    </source>
</evidence>
<reference evidence="14" key="1">
    <citation type="submission" date="2021-12" db="EMBL/GenBank/DDBJ databases">
        <authorList>
            <person name="King R."/>
        </authorList>
    </citation>
    <scope>NUCLEOTIDE SEQUENCE</scope>
</reference>
<feature type="transmembrane region" description="Helical" evidence="12">
    <location>
        <begin position="127"/>
        <end position="147"/>
    </location>
</feature>
<evidence type="ECO:0000256" key="6">
    <source>
        <dbReference type="ARBA" id="ARBA00022824"/>
    </source>
</evidence>
<sequence>MKVKTGVLNTFLTISCFTGLGLSIYAYYIGLNLEVNKNYQPLCDINERISCTKPFKSKYAKGLGLFTEDSIFYKSNSLFGIFFYSLLTILAQSSTRFTTSISFVLIALSNFCSLWFAYILYYVLYDLCMVCVGTYLVNFFNLILVHFKMRNTMDHILDESRRKKKKEKHN</sequence>
<evidence type="ECO:0000256" key="12">
    <source>
        <dbReference type="SAM" id="Phobius"/>
    </source>
</evidence>
<evidence type="ECO:0000256" key="7">
    <source>
        <dbReference type="ARBA" id="ARBA00022989"/>
    </source>
</evidence>
<keyword evidence="9 12" id="KW-0472">Membrane</keyword>
<keyword evidence="15" id="KW-1185">Reference proteome</keyword>
<keyword evidence="7 12" id="KW-1133">Transmembrane helix</keyword>
<dbReference type="EC" id="1.17.4.4" evidence="3"/>
<keyword evidence="5" id="KW-0874">Quinone</keyword>
<evidence type="ECO:0000256" key="1">
    <source>
        <dbReference type="ARBA" id="ARBA00004477"/>
    </source>
</evidence>
<dbReference type="OrthoDB" id="17010at2759"/>
<feature type="transmembrane region" description="Helical" evidence="12">
    <location>
        <begin position="7"/>
        <end position="28"/>
    </location>
</feature>
<keyword evidence="10" id="KW-1015">Disulfide bond</keyword>
<evidence type="ECO:0000256" key="3">
    <source>
        <dbReference type="ARBA" id="ARBA00012278"/>
    </source>
</evidence>
<comment type="similarity">
    <text evidence="2">Belongs to the VKOR family.</text>
</comment>
<feature type="transmembrane region" description="Helical" evidence="12">
    <location>
        <begin position="103"/>
        <end position="121"/>
    </location>
</feature>
<evidence type="ECO:0000256" key="4">
    <source>
        <dbReference type="ARBA" id="ARBA00022692"/>
    </source>
</evidence>
<feature type="domain" description="Vitamin K epoxide reductase" evidence="13">
    <location>
        <begin position="5"/>
        <end position="149"/>
    </location>
</feature>
<dbReference type="PROSITE" id="PS51257">
    <property type="entry name" value="PROKAR_LIPOPROTEIN"/>
    <property type="match status" value="1"/>
</dbReference>
<dbReference type="PANTHER" id="PTHR14519">
    <property type="entry name" value="VITAMIN K EPOXIDE REDUCTASE COMPLEX, SUBUNIT 1"/>
    <property type="match status" value="1"/>
</dbReference>
<keyword evidence="6" id="KW-0256">Endoplasmic reticulum</keyword>
<proteinExistence type="inferred from homology"/>
<keyword evidence="8" id="KW-0560">Oxidoreductase</keyword>
<dbReference type="EMBL" id="OV121140">
    <property type="protein sequence ID" value="CAH0564774.1"/>
    <property type="molecule type" value="Genomic_DNA"/>
</dbReference>
<gene>
    <name evidence="14" type="ORF">MELIAE_LOCUS13242</name>
</gene>
<evidence type="ECO:0000256" key="5">
    <source>
        <dbReference type="ARBA" id="ARBA00022719"/>
    </source>
</evidence>
<dbReference type="Proteomes" id="UP001154078">
    <property type="component" value="Chromosome 9"/>
</dbReference>
<evidence type="ECO:0000256" key="8">
    <source>
        <dbReference type="ARBA" id="ARBA00023002"/>
    </source>
</evidence>
<dbReference type="GO" id="GO:0005789">
    <property type="term" value="C:endoplasmic reticulum membrane"/>
    <property type="evidence" value="ECO:0007669"/>
    <property type="project" value="UniProtKB-SubCell"/>
</dbReference>
<dbReference type="Pfam" id="PF07884">
    <property type="entry name" value="VKOR"/>
    <property type="match status" value="1"/>
</dbReference>
<dbReference type="InterPro" id="IPR012932">
    <property type="entry name" value="VKOR"/>
</dbReference>
<dbReference type="GO" id="GO:0047057">
    <property type="term" value="F:vitamin-K-epoxide reductase (warfarin-sensitive) activity"/>
    <property type="evidence" value="ECO:0007669"/>
    <property type="project" value="UniProtKB-EC"/>
</dbReference>
<accession>A0A9P0BJX2</accession>
<dbReference type="PANTHER" id="PTHR14519:SF8">
    <property type="entry name" value="VITAMIN K EPOXIDE REDUCTASE COMPLEX SUBUNIT 1"/>
    <property type="match status" value="1"/>
</dbReference>
<comment type="subcellular location">
    <subcellularLocation>
        <location evidence="1">Endoplasmic reticulum membrane</location>
        <topology evidence="1">Multi-pass membrane protein</topology>
    </subcellularLocation>
</comment>
<dbReference type="GO" id="GO:0042373">
    <property type="term" value="P:vitamin K metabolic process"/>
    <property type="evidence" value="ECO:0007669"/>
    <property type="project" value="InterPro"/>
</dbReference>
<feature type="transmembrane region" description="Helical" evidence="12">
    <location>
        <begin position="71"/>
        <end position="91"/>
    </location>
</feature>
<protein>
    <recommendedName>
        <fullName evidence="3">vitamin-K-epoxide reductase (warfarin-sensitive)</fullName>
        <ecNumber evidence="3">1.17.4.4</ecNumber>
    </recommendedName>
</protein>